<feature type="chain" id="PRO_5045043013" evidence="1">
    <location>
        <begin position="23"/>
        <end position="358"/>
    </location>
</feature>
<accession>A0ABP9N0F1</accession>
<dbReference type="PANTHER" id="PTHR30535">
    <property type="entry name" value="VITAMIN B12-BINDING PROTEIN"/>
    <property type="match status" value="1"/>
</dbReference>
<feature type="domain" description="Fe/B12 periplasmic-binding" evidence="2">
    <location>
        <begin position="43"/>
        <end position="308"/>
    </location>
</feature>
<dbReference type="InterPro" id="IPR050902">
    <property type="entry name" value="ABC_Transporter_SBP"/>
</dbReference>
<evidence type="ECO:0000313" key="4">
    <source>
        <dbReference type="Proteomes" id="UP001500171"/>
    </source>
</evidence>
<organism evidence="3 4">
    <name type="scientific">Orbus sasakiae</name>
    <dbReference type="NCBI Taxonomy" id="1078475"/>
    <lineage>
        <taxon>Bacteria</taxon>
        <taxon>Pseudomonadati</taxon>
        <taxon>Pseudomonadota</taxon>
        <taxon>Gammaproteobacteria</taxon>
        <taxon>Orbales</taxon>
        <taxon>Orbaceae</taxon>
        <taxon>Orbus</taxon>
    </lineage>
</organism>
<dbReference type="PANTHER" id="PTHR30535:SF34">
    <property type="entry name" value="MOLYBDATE-BINDING PROTEIN MOLA"/>
    <property type="match status" value="1"/>
</dbReference>
<evidence type="ECO:0000256" key="1">
    <source>
        <dbReference type="SAM" id="SignalP"/>
    </source>
</evidence>
<dbReference type="RefSeq" id="WP_345487774.1">
    <property type="nucleotide sequence ID" value="NZ_BAABHY010000001.1"/>
</dbReference>
<dbReference type="InterPro" id="IPR002491">
    <property type="entry name" value="ABC_transptr_periplasmic_BD"/>
</dbReference>
<comment type="caution">
    <text evidence="3">The sequence shown here is derived from an EMBL/GenBank/DDBJ whole genome shotgun (WGS) entry which is preliminary data.</text>
</comment>
<protein>
    <submittedName>
        <fullName evidence="3">ABC transporter substrate-binding protein</fullName>
    </submittedName>
</protein>
<feature type="signal peptide" evidence="1">
    <location>
        <begin position="1"/>
        <end position="22"/>
    </location>
</feature>
<dbReference type="EMBL" id="BAABHY010000001">
    <property type="protein sequence ID" value="GAA5104325.1"/>
    <property type="molecule type" value="Genomic_DNA"/>
</dbReference>
<dbReference type="Proteomes" id="UP001500171">
    <property type="component" value="Unassembled WGS sequence"/>
</dbReference>
<sequence>MKNKLLLLTFCFCYICSLSAQATSQQFTDMNGRIVTLDKPLERVVVIPIPAASMLVGMDESTDKLVGMHPFAKVAAKEGIFSQLFPTILSVRSDTVGNNFVPNIETLLNVNPDLVWQWGHRGDDIIAPIENAGLTVATLNYGKEEYTQQWITLMGLTLDKPEKAQQMIHWRNDVIDQLQKATAALSAKPKVLYLSQFNNSIQTFGSTSHNNFDIELAGGISLNKDITGARTLNIEQILVWDPDIILLGNFEQGLKPQDVYDNVLLSDVAAVKHKRVFKLPIGGFIWDAPNQETPLYWLWLSMIFHPDKMQWPLRQEMIKQYQMLYHSTLNQQQIDQILQIKLNQISDYDQFKFADTAQ</sequence>
<proteinExistence type="predicted"/>
<name>A0ABP9N0F1_9GAMM</name>
<dbReference type="Gene3D" id="1.20.58.2180">
    <property type="match status" value="1"/>
</dbReference>
<dbReference type="PROSITE" id="PS50983">
    <property type="entry name" value="FE_B12_PBP"/>
    <property type="match status" value="1"/>
</dbReference>
<reference evidence="4" key="1">
    <citation type="journal article" date="2019" name="Int. J. Syst. Evol. Microbiol.">
        <title>The Global Catalogue of Microorganisms (GCM) 10K type strain sequencing project: providing services to taxonomists for standard genome sequencing and annotation.</title>
        <authorList>
            <consortium name="The Broad Institute Genomics Platform"/>
            <consortium name="The Broad Institute Genome Sequencing Center for Infectious Disease"/>
            <person name="Wu L."/>
            <person name="Ma J."/>
        </authorList>
    </citation>
    <scope>NUCLEOTIDE SEQUENCE [LARGE SCALE GENOMIC DNA]</scope>
    <source>
        <strain evidence="4">JCM 18050</strain>
    </source>
</reference>
<keyword evidence="4" id="KW-1185">Reference proteome</keyword>
<dbReference type="Pfam" id="PF01497">
    <property type="entry name" value="Peripla_BP_2"/>
    <property type="match status" value="1"/>
</dbReference>
<dbReference type="SUPFAM" id="SSF53807">
    <property type="entry name" value="Helical backbone' metal receptor"/>
    <property type="match status" value="1"/>
</dbReference>
<evidence type="ECO:0000313" key="3">
    <source>
        <dbReference type="EMBL" id="GAA5104325.1"/>
    </source>
</evidence>
<evidence type="ECO:0000259" key="2">
    <source>
        <dbReference type="PROSITE" id="PS50983"/>
    </source>
</evidence>
<dbReference type="Gene3D" id="3.40.50.1980">
    <property type="entry name" value="Nitrogenase molybdenum iron protein domain"/>
    <property type="match status" value="2"/>
</dbReference>
<gene>
    <name evidence="3" type="ORF">GCM10023211_01780</name>
</gene>
<keyword evidence="1" id="KW-0732">Signal</keyword>